<evidence type="ECO:0000313" key="2">
    <source>
        <dbReference type="EMBL" id="KAF3769553.1"/>
    </source>
</evidence>
<dbReference type="EMBL" id="MU032344">
    <property type="protein sequence ID" value="KAF3769553.1"/>
    <property type="molecule type" value="Genomic_DNA"/>
</dbReference>
<organism evidence="2 3">
    <name type="scientific">Cryphonectria parasitica (strain ATCC 38755 / EP155)</name>
    <dbReference type="NCBI Taxonomy" id="660469"/>
    <lineage>
        <taxon>Eukaryota</taxon>
        <taxon>Fungi</taxon>
        <taxon>Dikarya</taxon>
        <taxon>Ascomycota</taxon>
        <taxon>Pezizomycotina</taxon>
        <taxon>Sordariomycetes</taxon>
        <taxon>Sordariomycetidae</taxon>
        <taxon>Diaporthales</taxon>
        <taxon>Cryphonectriaceae</taxon>
        <taxon>Cryphonectria-Endothia species complex</taxon>
        <taxon>Cryphonectria</taxon>
    </lineage>
</organism>
<keyword evidence="3" id="KW-1185">Reference proteome</keyword>
<sequence>MSLCTTLQPEEQESLESSVGISSPELKHQASFPLSHENAERVDPYAQHHLQEGRAGCFKAAEDSKDSQNKTVNIAGSKAG</sequence>
<evidence type="ECO:0000256" key="1">
    <source>
        <dbReference type="SAM" id="MobiDB-lite"/>
    </source>
</evidence>
<proteinExistence type="predicted"/>
<dbReference type="GeneID" id="63839946"/>
<dbReference type="Proteomes" id="UP000803844">
    <property type="component" value="Unassembled WGS sequence"/>
</dbReference>
<dbReference type="OrthoDB" id="3029470at2759"/>
<dbReference type="RefSeq" id="XP_040780514.1">
    <property type="nucleotide sequence ID" value="XM_040922817.1"/>
</dbReference>
<protein>
    <submittedName>
        <fullName evidence="2">Uncharacterized protein</fullName>
    </submittedName>
</protein>
<name>A0A9P4YAN8_CRYP1</name>
<gene>
    <name evidence="2" type="ORF">M406DRAFT_354049</name>
</gene>
<comment type="caution">
    <text evidence="2">The sequence shown here is derived from an EMBL/GenBank/DDBJ whole genome shotgun (WGS) entry which is preliminary data.</text>
</comment>
<feature type="region of interest" description="Disordered" evidence="1">
    <location>
        <begin position="61"/>
        <end position="80"/>
    </location>
</feature>
<dbReference type="AlphaFoldDB" id="A0A9P4YAN8"/>
<accession>A0A9P4YAN8</accession>
<evidence type="ECO:0000313" key="3">
    <source>
        <dbReference type="Proteomes" id="UP000803844"/>
    </source>
</evidence>
<reference evidence="2" key="1">
    <citation type="journal article" date="2020" name="Phytopathology">
        <title>Genome sequence of the chestnut blight fungus Cryphonectria parasitica EP155: A fundamental resource for an archetypical invasive plant pathogen.</title>
        <authorList>
            <person name="Crouch J.A."/>
            <person name="Dawe A."/>
            <person name="Aerts A."/>
            <person name="Barry K."/>
            <person name="Churchill A.C.L."/>
            <person name="Grimwood J."/>
            <person name="Hillman B."/>
            <person name="Milgroom M.G."/>
            <person name="Pangilinan J."/>
            <person name="Smith M."/>
            <person name="Salamov A."/>
            <person name="Schmutz J."/>
            <person name="Yadav J."/>
            <person name="Grigoriev I.V."/>
            <person name="Nuss D."/>
        </authorList>
    </citation>
    <scope>NUCLEOTIDE SEQUENCE</scope>
    <source>
        <strain evidence="2">EP155</strain>
    </source>
</reference>
<feature type="region of interest" description="Disordered" evidence="1">
    <location>
        <begin position="1"/>
        <end position="31"/>
    </location>
</feature>